<reference evidence="2 3" key="1">
    <citation type="journal article" date="2019" name="Int. J. Syst. Evol. Microbiol.">
        <title>The Global Catalogue of Microorganisms (GCM) 10K type strain sequencing project: providing services to taxonomists for standard genome sequencing and annotation.</title>
        <authorList>
            <consortium name="The Broad Institute Genomics Platform"/>
            <consortium name="The Broad Institute Genome Sequencing Center for Infectious Disease"/>
            <person name="Wu L."/>
            <person name="Ma J."/>
        </authorList>
    </citation>
    <scope>NUCLEOTIDE SEQUENCE [LARGE SCALE GENOMIC DNA]</scope>
    <source>
        <strain evidence="2 3">JCM 15478</strain>
    </source>
</reference>
<keyword evidence="3" id="KW-1185">Reference proteome</keyword>
<dbReference type="PANTHER" id="PTHR48094">
    <property type="entry name" value="PROTEIN/NUCLEIC ACID DEGLYCASE DJ-1-RELATED"/>
    <property type="match status" value="1"/>
</dbReference>
<dbReference type="SUPFAM" id="SSF52317">
    <property type="entry name" value="Class I glutamine amidotransferase-like"/>
    <property type="match status" value="1"/>
</dbReference>
<evidence type="ECO:0000313" key="2">
    <source>
        <dbReference type="EMBL" id="GAA2067312.1"/>
    </source>
</evidence>
<dbReference type="CDD" id="cd03141">
    <property type="entry name" value="GATase1_Hsp31_like"/>
    <property type="match status" value="1"/>
</dbReference>
<dbReference type="InterPro" id="IPR050325">
    <property type="entry name" value="Prot/Nucl_acid_deglycase"/>
</dbReference>
<dbReference type="RefSeq" id="WP_344525226.1">
    <property type="nucleotide sequence ID" value="NZ_BAAAPE010000002.1"/>
</dbReference>
<accession>A0ABN2VNG4</accession>
<dbReference type="Gene3D" id="3.40.50.880">
    <property type="match status" value="1"/>
</dbReference>
<protein>
    <submittedName>
        <fullName evidence="2">Type 1 glutamine amidotransferase domain-containing protein</fullName>
    </submittedName>
</protein>
<comment type="caution">
    <text evidence="2">The sequence shown here is derived from an EMBL/GenBank/DDBJ whole genome shotgun (WGS) entry which is preliminary data.</text>
</comment>
<dbReference type="EMBL" id="BAAAPE010000002">
    <property type="protein sequence ID" value="GAA2067312.1"/>
    <property type="molecule type" value="Genomic_DNA"/>
</dbReference>
<dbReference type="Pfam" id="PF01965">
    <property type="entry name" value="DJ-1_PfpI"/>
    <property type="match status" value="1"/>
</dbReference>
<gene>
    <name evidence="2" type="ORF">GCM10009801_14560</name>
</gene>
<dbReference type="PANTHER" id="PTHR48094:SF22">
    <property type="entry name" value="DJ-1_PFPI DOMAIN-CONTAINING PROTEIN"/>
    <property type="match status" value="1"/>
</dbReference>
<keyword evidence="2" id="KW-0315">Glutamine amidotransferase</keyword>
<evidence type="ECO:0000259" key="1">
    <source>
        <dbReference type="Pfam" id="PF01965"/>
    </source>
</evidence>
<sequence length="242" mass="25935">MSQGKDTSKDKDQDRVLIVMSAADVWERTDGSKYPTGYWAEELAAPHAAFVKAGYTVDFASPGGVLQPLDEHSADPAVAGEECARHVAHAQQALKEFGPLLKLDEIDTDDYVAVVLPGGHGPVVDLFQDADLGRLLAEADKDGKPIGAVCHGPAALLSAEDEDGNWLFAGRRMTAFTDEEERLFGTAEGAPWLLASRLRERGGVHVEGAAYQQHNIIDGNLFTGQNPASSARLAEDMIAALR</sequence>
<organism evidence="2 3">
    <name type="scientific">Streptomyces albiaxialis</name>
    <dbReference type="NCBI Taxonomy" id="329523"/>
    <lineage>
        <taxon>Bacteria</taxon>
        <taxon>Bacillati</taxon>
        <taxon>Actinomycetota</taxon>
        <taxon>Actinomycetes</taxon>
        <taxon>Kitasatosporales</taxon>
        <taxon>Streptomycetaceae</taxon>
        <taxon>Streptomyces</taxon>
    </lineage>
</organism>
<dbReference type="InterPro" id="IPR002818">
    <property type="entry name" value="DJ-1/PfpI"/>
</dbReference>
<feature type="domain" description="DJ-1/PfpI" evidence="1">
    <location>
        <begin position="42"/>
        <end position="238"/>
    </location>
</feature>
<dbReference type="InterPro" id="IPR029062">
    <property type="entry name" value="Class_I_gatase-like"/>
</dbReference>
<name>A0ABN2VNG4_9ACTN</name>
<proteinExistence type="predicted"/>
<evidence type="ECO:0000313" key="3">
    <source>
        <dbReference type="Proteomes" id="UP001500016"/>
    </source>
</evidence>
<dbReference type="Proteomes" id="UP001500016">
    <property type="component" value="Unassembled WGS sequence"/>
</dbReference>